<dbReference type="AlphaFoldDB" id="A0A0R2D673"/>
<sequence>MTQLIATDLSFHYADTQSLFTGINFQLHSGQIHCILGPNGVGKSTLLNCLAGVYRPTAGTVTLNGHSLRRLSPAQRSRKIAYVPQMSSERTPVTFSLRDYVLLGRAPHLSLLAAPTAKDRSRAEALLARFNLSSCAQQSYAAVSGGQQQLASIVRALLQEPELIIFDEPTSALDVANQVRVLKLIQKLAQTGYGIVLTTHDPNQALLLNDQVSTLAQNGQWQSGPAAKILTSSHLSDVYQLPLNVVTLPATQQKTCIVDQTVFRRFS</sequence>
<dbReference type="InterPro" id="IPR003593">
    <property type="entry name" value="AAA+_ATPase"/>
</dbReference>
<dbReference type="EMBL" id="AYYI01000068">
    <property type="protein sequence ID" value="KRM95427.1"/>
    <property type="molecule type" value="Genomic_DNA"/>
</dbReference>
<dbReference type="Gene3D" id="3.40.50.300">
    <property type="entry name" value="P-loop containing nucleotide triphosphate hydrolases"/>
    <property type="match status" value="1"/>
</dbReference>
<dbReference type="InterPro" id="IPR027417">
    <property type="entry name" value="P-loop_NTPase"/>
</dbReference>
<dbReference type="PANTHER" id="PTHR42734">
    <property type="entry name" value="METAL TRANSPORT SYSTEM ATP-BINDING PROTEIN TM_0124-RELATED"/>
    <property type="match status" value="1"/>
</dbReference>
<dbReference type="PATRIC" id="fig|1423796.3.peg.2130"/>
<comment type="caution">
    <text evidence="6">The sequence shown here is derived from an EMBL/GenBank/DDBJ whole genome shotgun (WGS) entry which is preliminary data.</text>
</comment>
<dbReference type="SUPFAM" id="SSF52540">
    <property type="entry name" value="P-loop containing nucleoside triphosphate hydrolases"/>
    <property type="match status" value="1"/>
</dbReference>
<reference evidence="6 7" key="1">
    <citation type="journal article" date="2015" name="Genome Announc.">
        <title>Expanding the biotechnology potential of lactobacilli through comparative genomics of 213 strains and associated genera.</title>
        <authorList>
            <person name="Sun Z."/>
            <person name="Harris H.M."/>
            <person name="McCann A."/>
            <person name="Guo C."/>
            <person name="Argimon S."/>
            <person name="Zhang W."/>
            <person name="Yang X."/>
            <person name="Jeffery I.B."/>
            <person name="Cooney J.C."/>
            <person name="Kagawa T.F."/>
            <person name="Liu W."/>
            <person name="Song Y."/>
            <person name="Salvetti E."/>
            <person name="Wrobel A."/>
            <person name="Rasinkangas P."/>
            <person name="Parkhill J."/>
            <person name="Rea M.C."/>
            <person name="O'Sullivan O."/>
            <person name="Ritari J."/>
            <person name="Douillard F.P."/>
            <person name="Paul Ross R."/>
            <person name="Yang R."/>
            <person name="Briner A.E."/>
            <person name="Felis G.E."/>
            <person name="de Vos W.M."/>
            <person name="Barrangou R."/>
            <person name="Klaenhammer T.R."/>
            <person name="Caufield P.W."/>
            <person name="Cui Y."/>
            <person name="Zhang H."/>
            <person name="O'Toole P.W."/>
        </authorList>
    </citation>
    <scope>NUCLEOTIDE SEQUENCE [LARGE SCALE GENOMIC DNA]</scope>
    <source>
        <strain evidence="6 7">DSM 20253</strain>
    </source>
</reference>
<dbReference type="PANTHER" id="PTHR42734:SF6">
    <property type="entry name" value="MOLYBDATE IMPORT ATP-BINDING PROTEIN MOLC"/>
    <property type="match status" value="1"/>
</dbReference>
<evidence type="ECO:0000256" key="3">
    <source>
        <dbReference type="ARBA" id="ARBA00022741"/>
    </source>
</evidence>
<dbReference type="GO" id="GO:0016887">
    <property type="term" value="F:ATP hydrolysis activity"/>
    <property type="evidence" value="ECO:0007669"/>
    <property type="project" value="InterPro"/>
</dbReference>
<keyword evidence="2" id="KW-0813">Transport</keyword>
<protein>
    <submittedName>
        <fullName evidence="6">Iron(III) ABC transporter ATP-binding component</fullName>
    </submittedName>
</protein>
<evidence type="ECO:0000256" key="1">
    <source>
        <dbReference type="ARBA" id="ARBA00005417"/>
    </source>
</evidence>
<keyword evidence="7" id="KW-1185">Reference proteome</keyword>
<dbReference type="InterPro" id="IPR050153">
    <property type="entry name" value="Metal_Ion_Import_ABC"/>
</dbReference>
<evidence type="ECO:0000313" key="6">
    <source>
        <dbReference type="EMBL" id="KRM95427.1"/>
    </source>
</evidence>
<dbReference type="Pfam" id="PF00005">
    <property type="entry name" value="ABC_tran"/>
    <property type="match status" value="1"/>
</dbReference>
<accession>A0A0R2D673</accession>
<dbReference type="InterPro" id="IPR017871">
    <property type="entry name" value="ABC_transporter-like_CS"/>
</dbReference>
<dbReference type="PROSITE" id="PS00211">
    <property type="entry name" value="ABC_TRANSPORTER_1"/>
    <property type="match status" value="1"/>
</dbReference>
<dbReference type="RefSeq" id="WP_057874435.1">
    <property type="nucleotide sequence ID" value="NZ_AYYI01000068.1"/>
</dbReference>
<feature type="domain" description="ABC transporter" evidence="5">
    <location>
        <begin position="4"/>
        <end position="242"/>
    </location>
</feature>
<dbReference type="SMART" id="SM00382">
    <property type="entry name" value="AAA"/>
    <property type="match status" value="1"/>
</dbReference>
<dbReference type="FunFam" id="3.40.50.300:FF:000134">
    <property type="entry name" value="Iron-enterobactin ABC transporter ATP-binding protein"/>
    <property type="match status" value="1"/>
</dbReference>
<dbReference type="PROSITE" id="PS50893">
    <property type="entry name" value="ABC_TRANSPORTER_2"/>
    <property type="match status" value="1"/>
</dbReference>
<dbReference type="Proteomes" id="UP000051638">
    <property type="component" value="Unassembled WGS sequence"/>
</dbReference>
<dbReference type="STRING" id="1423796.FC24_GL002101"/>
<keyword evidence="4 6" id="KW-0067">ATP-binding</keyword>
<evidence type="ECO:0000313" key="7">
    <source>
        <dbReference type="Proteomes" id="UP000051638"/>
    </source>
</evidence>
<dbReference type="GO" id="GO:0005524">
    <property type="term" value="F:ATP binding"/>
    <property type="evidence" value="ECO:0007669"/>
    <property type="project" value="UniProtKB-KW"/>
</dbReference>
<comment type="similarity">
    <text evidence="1">Belongs to the ABC transporter superfamily.</text>
</comment>
<evidence type="ECO:0000256" key="4">
    <source>
        <dbReference type="ARBA" id="ARBA00022840"/>
    </source>
</evidence>
<organism evidence="6 7">
    <name type="scientific">Loigolactobacillus rennini DSM 20253</name>
    <dbReference type="NCBI Taxonomy" id="1423796"/>
    <lineage>
        <taxon>Bacteria</taxon>
        <taxon>Bacillati</taxon>
        <taxon>Bacillota</taxon>
        <taxon>Bacilli</taxon>
        <taxon>Lactobacillales</taxon>
        <taxon>Lactobacillaceae</taxon>
        <taxon>Loigolactobacillus</taxon>
    </lineage>
</organism>
<dbReference type="InterPro" id="IPR003439">
    <property type="entry name" value="ABC_transporter-like_ATP-bd"/>
</dbReference>
<proteinExistence type="inferred from homology"/>
<name>A0A0R2D673_9LACO</name>
<keyword evidence="3" id="KW-0547">Nucleotide-binding</keyword>
<evidence type="ECO:0000259" key="5">
    <source>
        <dbReference type="PROSITE" id="PS50893"/>
    </source>
</evidence>
<evidence type="ECO:0000256" key="2">
    <source>
        <dbReference type="ARBA" id="ARBA00022448"/>
    </source>
</evidence>
<dbReference type="OrthoDB" id="9806726at2"/>
<dbReference type="CDD" id="cd03214">
    <property type="entry name" value="ABC_Iron-Siderophores_B12_Hemin"/>
    <property type="match status" value="1"/>
</dbReference>
<gene>
    <name evidence="6" type="ORF">FC24_GL002101</name>
</gene>